<sequence>MELYGDFAAGPFTLGHLGQSVDGRIATETGHSHYVTGEENIIHLHRLRALADAVIVGAGTVAADDPALTVRHVTGRNPVRVVIDPKGTLPAVRKLFTDSDAPTLVLSTVEQGPGERIVLPPGPNGLDPAAVVETLRERGLTRLFVEGGGVTVSSFLKAGLLDRLQIVIAPLLIGSGVPAISLPSIQKMDEALRPPCRISRMGEDVLFDFDLRKSS</sequence>
<dbReference type="GO" id="GO:0050661">
    <property type="term" value="F:NADP binding"/>
    <property type="evidence" value="ECO:0007669"/>
    <property type="project" value="InterPro"/>
</dbReference>
<gene>
    <name evidence="5" type="ORF">AUP43_16130</name>
</gene>
<dbReference type="GO" id="GO:0009231">
    <property type="term" value="P:riboflavin biosynthetic process"/>
    <property type="evidence" value="ECO:0007669"/>
    <property type="project" value="UniProtKB-UniPathway"/>
</dbReference>
<dbReference type="Proteomes" id="UP000076400">
    <property type="component" value="Unassembled WGS sequence"/>
</dbReference>
<proteinExistence type="predicted"/>
<evidence type="ECO:0000256" key="1">
    <source>
        <dbReference type="ARBA" id="ARBA00005104"/>
    </source>
</evidence>
<organism evidence="5 6">
    <name type="scientific">Oceanibaculum pacificum</name>
    <dbReference type="NCBI Taxonomy" id="580166"/>
    <lineage>
        <taxon>Bacteria</taxon>
        <taxon>Pseudomonadati</taxon>
        <taxon>Pseudomonadota</taxon>
        <taxon>Alphaproteobacteria</taxon>
        <taxon>Rhodospirillales</taxon>
        <taxon>Oceanibaculaceae</taxon>
        <taxon>Oceanibaculum</taxon>
    </lineage>
</organism>
<keyword evidence="3" id="KW-0560">Oxidoreductase</keyword>
<dbReference type="PANTHER" id="PTHR38011:SF7">
    <property type="entry name" value="2,5-DIAMINO-6-RIBOSYLAMINO-4(3H)-PYRIMIDINONE 5'-PHOSPHATE REDUCTASE"/>
    <property type="match status" value="1"/>
</dbReference>
<dbReference type="PANTHER" id="PTHR38011">
    <property type="entry name" value="DIHYDROFOLATE REDUCTASE FAMILY PROTEIN (AFU_ORTHOLOGUE AFUA_8G06820)"/>
    <property type="match status" value="1"/>
</dbReference>
<dbReference type="AlphaFoldDB" id="A0A154WGE1"/>
<comment type="pathway">
    <text evidence="1">Cofactor biosynthesis; riboflavin biosynthesis.</text>
</comment>
<evidence type="ECO:0000256" key="2">
    <source>
        <dbReference type="ARBA" id="ARBA00022857"/>
    </source>
</evidence>
<evidence type="ECO:0000256" key="3">
    <source>
        <dbReference type="ARBA" id="ARBA00023002"/>
    </source>
</evidence>
<protein>
    <submittedName>
        <fullName evidence="5">5-amino-6-(5-phosphoribosylamino)uracil reductase</fullName>
    </submittedName>
</protein>
<dbReference type="InterPro" id="IPR011549">
    <property type="entry name" value="RibD_C"/>
</dbReference>
<comment type="caution">
    <text evidence="5">The sequence shown here is derived from an EMBL/GenBank/DDBJ whole genome shotgun (WGS) entry which is preliminary data.</text>
</comment>
<dbReference type="UniPathway" id="UPA00275"/>
<dbReference type="OrthoDB" id="9800865at2"/>
<dbReference type="GO" id="GO:0008703">
    <property type="term" value="F:5-amino-6-(5-phosphoribosylamino)uracil reductase activity"/>
    <property type="evidence" value="ECO:0007669"/>
    <property type="project" value="InterPro"/>
</dbReference>
<dbReference type="InterPro" id="IPR002734">
    <property type="entry name" value="RibDG_C"/>
</dbReference>
<dbReference type="NCBIfam" id="TIGR00227">
    <property type="entry name" value="ribD_Cterm"/>
    <property type="match status" value="1"/>
</dbReference>
<dbReference type="STRING" id="580166.AUP43_16130"/>
<evidence type="ECO:0000259" key="4">
    <source>
        <dbReference type="Pfam" id="PF01872"/>
    </source>
</evidence>
<dbReference type="Pfam" id="PF01872">
    <property type="entry name" value="RibD_C"/>
    <property type="match status" value="1"/>
</dbReference>
<accession>A0A154WGE1</accession>
<reference evidence="5 6" key="1">
    <citation type="submission" date="2015-12" db="EMBL/GenBank/DDBJ databases">
        <title>Genome sequence of Oceanibaculum pacificum MCCC 1A02656.</title>
        <authorList>
            <person name="Lu L."/>
            <person name="Lai Q."/>
            <person name="Shao Z."/>
            <person name="Qian P."/>
        </authorList>
    </citation>
    <scope>NUCLEOTIDE SEQUENCE [LARGE SCALE GENOMIC DNA]</scope>
    <source>
        <strain evidence="5 6">MCCC 1A02656</strain>
    </source>
</reference>
<feature type="domain" description="Bacterial bifunctional deaminase-reductase C-terminal" evidence="4">
    <location>
        <begin position="17"/>
        <end position="190"/>
    </location>
</feature>
<name>A0A154WGE1_9PROT</name>
<dbReference type="EMBL" id="LPXN01000019">
    <property type="protein sequence ID" value="KZD12525.1"/>
    <property type="molecule type" value="Genomic_DNA"/>
</dbReference>
<evidence type="ECO:0000313" key="6">
    <source>
        <dbReference type="Proteomes" id="UP000076400"/>
    </source>
</evidence>
<evidence type="ECO:0000313" key="5">
    <source>
        <dbReference type="EMBL" id="KZD12525.1"/>
    </source>
</evidence>
<keyword evidence="6" id="KW-1185">Reference proteome</keyword>
<keyword evidence="2" id="KW-0521">NADP</keyword>
<dbReference type="InterPro" id="IPR024072">
    <property type="entry name" value="DHFR-like_dom_sf"/>
</dbReference>
<dbReference type="Gene3D" id="3.40.430.10">
    <property type="entry name" value="Dihydrofolate Reductase, subunit A"/>
    <property type="match status" value="1"/>
</dbReference>
<dbReference type="InterPro" id="IPR050765">
    <property type="entry name" value="Riboflavin_Biosynth_HTPR"/>
</dbReference>
<dbReference type="SUPFAM" id="SSF53597">
    <property type="entry name" value="Dihydrofolate reductase-like"/>
    <property type="match status" value="1"/>
</dbReference>